<organism evidence="6 7">
    <name type="scientific">Ancylobacter novellus</name>
    <name type="common">Thiobacillus novellus</name>
    <dbReference type="NCBI Taxonomy" id="921"/>
    <lineage>
        <taxon>Bacteria</taxon>
        <taxon>Pseudomonadati</taxon>
        <taxon>Pseudomonadota</taxon>
        <taxon>Alphaproteobacteria</taxon>
        <taxon>Hyphomicrobiales</taxon>
        <taxon>Xanthobacteraceae</taxon>
        <taxon>Ancylobacter</taxon>
    </lineage>
</organism>
<dbReference type="GO" id="GO:0043565">
    <property type="term" value="F:sequence-specific DNA binding"/>
    <property type="evidence" value="ECO:0007669"/>
    <property type="project" value="TreeGrafter"/>
</dbReference>
<dbReference type="Pfam" id="PF00126">
    <property type="entry name" value="HTH_1"/>
    <property type="match status" value="1"/>
</dbReference>
<dbReference type="SUPFAM" id="SSF46785">
    <property type="entry name" value="Winged helix' DNA-binding domain"/>
    <property type="match status" value="1"/>
</dbReference>
<protein>
    <submittedName>
        <fullName evidence="6">LysR family transcriptional regulator</fullName>
    </submittedName>
</protein>
<dbReference type="PANTHER" id="PTHR30537">
    <property type="entry name" value="HTH-TYPE TRANSCRIPTIONAL REGULATOR"/>
    <property type="match status" value="1"/>
</dbReference>
<dbReference type="SUPFAM" id="SSF53850">
    <property type="entry name" value="Periplasmic binding protein-like II"/>
    <property type="match status" value="1"/>
</dbReference>
<dbReference type="InterPro" id="IPR036390">
    <property type="entry name" value="WH_DNA-bd_sf"/>
</dbReference>
<evidence type="ECO:0000256" key="3">
    <source>
        <dbReference type="ARBA" id="ARBA00023125"/>
    </source>
</evidence>
<dbReference type="GO" id="GO:0003700">
    <property type="term" value="F:DNA-binding transcription factor activity"/>
    <property type="evidence" value="ECO:0007669"/>
    <property type="project" value="InterPro"/>
</dbReference>
<keyword evidence="4" id="KW-0804">Transcription</keyword>
<dbReference type="InterPro" id="IPR036388">
    <property type="entry name" value="WH-like_DNA-bd_sf"/>
</dbReference>
<dbReference type="EMBL" id="QFPN01000001">
    <property type="protein sequence ID" value="PZQ19277.1"/>
    <property type="molecule type" value="Genomic_DNA"/>
</dbReference>
<evidence type="ECO:0000313" key="6">
    <source>
        <dbReference type="EMBL" id="PZQ19277.1"/>
    </source>
</evidence>
<dbReference type="CDD" id="cd08422">
    <property type="entry name" value="PBP2_CrgA_like"/>
    <property type="match status" value="1"/>
</dbReference>
<name>A0A2W5MHG6_ANCNO</name>
<comment type="caution">
    <text evidence="6">The sequence shown here is derived from an EMBL/GenBank/DDBJ whole genome shotgun (WGS) entry which is preliminary data.</text>
</comment>
<keyword evidence="2" id="KW-0805">Transcription regulation</keyword>
<reference evidence="6 7" key="1">
    <citation type="submission" date="2017-08" db="EMBL/GenBank/DDBJ databases">
        <title>Infants hospitalized years apart are colonized by the same room-sourced microbial strains.</title>
        <authorList>
            <person name="Brooks B."/>
            <person name="Olm M.R."/>
            <person name="Firek B.A."/>
            <person name="Baker R."/>
            <person name="Thomas B.C."/>
            <person name="Morowitz M.J."/>
            <person name="Banfield J.F."/>
        </authorList>
    </citation>
    <scope>NUCLEOTIDE SEQUENCE [LARGE SCALE GENOMIC DNA]</scope>
    <source>
        <strain evidence="6">S2_005_003_R2_43</strain>
    </source>
</reference>
<dbReference type="PROSITE" id="PS50931">
    <property type="entry name" value="HTH_LYSR"/>
    <property type="match status" value="1"/>
</dbReference>
<comment type="similarity">
    <text evidence="1">Belongs to the LysR transcriptional regulatory family.</text>
</comment>
<dbReference type="InterPro" id="IPR058163">
    <property type="entry name" value="LysR-type_TF_proteobact-type"/>
</dbReference>
<dbReference type="Pfam" id="PF03466">
    <property type="entry name" value="LysR_substrate"/>
    <property type="match status" value="1"/>
</dbReference>
<dbReference type="AlphaFoldDB" id="A0A2W5MHG6"/>
<dbReference type="GO" id="GO:0006351">
    <property type="term" value="P:DNA-templated transcription"/>
    <property type="evidence" value="ECO:0007669"/>
    <property type="project" value="TreeGrafter"/>
</dbReference>
<dbReference type="Gene3D" id="3.40.190.290">
    <property type="match status" value="1"/>
</dbReference>
<dbReference type="InterPro" id="IPR005119">
    <property type="entry name" value="LysR_subst-bd"/>
</dbReference>
<proteinExistence type="inferred from homology"/>
<dbReference type="PRINTS" id="PR00039">
    <property type="entry name" value="HTHLYSR"/>
</dbReference>
<gene>
    <name evidence="6" type="ORF">DI565_02565</name>
</gene>
<evidence type="ECO:0000256" key="4">
    <source>
        <dbReference type="ARBA" id="ARBA00023163"/>
    </source>
</evidence>
<sequence>MNCSARRTLHDDLGEFDWNRLRVFRVAVDAGSFTRAGTLLGLSQSAVSRQIAGLEASLKISLFHRGAQGLALTEAGEIFHSTVTSMFERLAMGLTRMDDFRGAASGPLRIATAVVFGSSWLTSKMSKFRREFPDISPTLLLSDNIELDLSTRQADVAIRFFNQTQPNLIQRHLMTLPFRVYASREYTERKGLPTTVADLDAHDLIAYGDYLPAHVHDLDWLVKVGMPADHPRPAVLRASSVYAILRAVKSGQGLGLLPAYLQEDLHDLVEVLQDAGKPVVEAFLVYPEEVRRSRRIEALTRFLMSEARADFRAPREASA</sequence>
<dbReference type="Proteomes" id="UP000249577">
    <property type="component" value="Unassembled WGS sequence"/>
</dbReference>
<evidence type="ECO:0000313" key="7">
    <source>
        <dbReference type="Proteomes" id="UP000249577"/>
    </source>
</evidence>
<evidence type="ECO:0000256" key="1">
    <source>
        <dbReference type="ARBA" id="ARBA00009437"/>
    </source>
</evidence>
<dbReference type="FunFam" id="1.10.10.10:FF:000001">
    <property type="entry name" value="LysR family transcriptional regulator"/>
    <property type="match status" value="1"/>
</dbReference>
<dbReference type="PANTHER" id="PTHR30537:SF20">
    <property type="entry name" value="TRANSCRIPTIONAL REGULATORY PROTEIN"/>
    <property type="match status" value="1"/>
</dbReference>
<evidence type="ECO:0000259" key="5">
    <source>
        <dbReference type="PROSITE" id="PS50931"/>
    </source>
</evidence>
<keyword evidence="3" id="KW-0238">DNA-binding</keyword>
<dbReference type="Gene3D" id="1.10.10.10">
    <property type="entry name" value="Winged helix-like DNA-binding domain superfamily/Winged helix DNA-binding domain"/>
    <property type="match status" value="1"/>
</dbReference>
<feature type="domain" description="HTH lysR-type" evidence="5">
    <location>
        <begin position="16"/>
        <end position="73"/>
    </location>
</feature>
<accession>A0A2W5MHG6</accession>
<evidence type="ECO:0000256" key="2">
    <source>
        <dbReference type="ARBA" id="ARBA00023015"/>
    </source>
</evidence>
<dbReference type="InterPro" id="IPR000847">
    <property type="entry name" value="LysR_HTH_N"/>
</dbReference>